<dbReference type="Proteomes" id="UP000324222">
    <property type="component" value="Unassembled WGS sequence"/>
</dbReference>
<proteinExistence type="predicted"/>
<evidence type="ECO:0000256" key="1">
    <source>
        <dbReference type="SAM" id="MobiDB-lite"/>
    </source>
</evidence>
<reference evidence="2 3" key="1">
    <citation type="submission" date="2019-05" db="EMBL/GenBank/DDBJ databases">
        <title>Another draft genome of Portunus trituberculatus and its Hox gene families provides insights of decapod evolution.</title>
        <authorList>
            <person name="Jeong J.-H."/>
            <person name="Song I."/>
            <person name="Kim S."/>
            <person name="Choi T."/>
            <person name="Kim D."/>
            <person name="Ryu S."/>
            <person name="Kim W."/>
        </authorList>
    </citation>
    <scope>NUCLEOTIDE SEQUENCE [LARGE SCALE GENOMIC DNA]</scope>
    <source>
        <tissue evidence="2">Muscle</tissue>
    </source>
</reference>
<protein>
    <submittedName>
        <fullName evidence="2">Uncharacterized protein</fullName>
    </submittedName>
</protein>
<evidence type="ECO:0000313" key="3">
    <source>
        <dbReference type="Proteomes" id="UP000324222"/>
    </source>
</evidence>
<dbReference type="AlphaFoldDB" id="A0A5B7GXA7"/>
<accession>A0A5B7GXA7</accession>
<feature type="compositionally biased region" description="Basic and acidic residues" evidence="1">
    <location>
        <begin position="92"/>
        <end position="105"/>
    </location>
</feature>
<comment type="caution">
    <text evidence="2">The sequence shown here is derived from an EMBL/GenBank/DDBJ whole genome shotgun (WGS) entry which is preliminary data.</text>
</comment>
<evidence type="ECO:0000313" key="2">
    <source>
        <dbReference type="EMBL" id="MPC61797.1"/>
    </source>
</evidence>
<organism evidence="2 3">
    <name type="scientific">Portunus trituberculatus</name>
    <name type="common">Swimming crab</name>
    <name type="synonym">Neptunus trituberculatus</name>
    <dbReference type="NCBI Taxonomy" id="210409"/>
    <lineage>
        <taxon>Eukaryota</taxon>
        <taxon>Metazoa</taxon>
        <taxon>Ecdysozoa</taxon>
        <taxon>Arthropoda</taxon>
        <taxon>Crustacea</taxon>
        <taxon>Multicrustacea</taxon>
        <taxon>Malacostraca</taxon>
        <taxon>Eumalacostraca</taxon>
        <taxon>Eucarida</taxon>
        <taxon>Decapoda</taxon>
        <taxon>Pleocyemata</taxon>
        <taxon>Brachyura</taxon>
        <taxon>Eubrachyura</taxon>
        <taxon>Portunoidea</taxon>
        <taxon>Portunidae</taxon>
        <taxon>Portuninae</taxon>
        <taxon>Portunus</taxon>
    </lineage>
</organism>
<gene>
    <name evidence="2" type="ORF">E2C01_055874</name>
</gene>
<dbReference type="EMBL" id="VSRR010018934">
    <property type="protein sequence ID" value="MPC61797.1"/>
    <property type="molecule type" value="Genomic_DNA"/>
</dbReference>
<keyword evidence="3" id="KW-1185">Reference proteome</keyword>
<sequence length="105" mass="11559">MPAIGVPPSVGLTFTCHPPDPSPPVLRRVIDETLQTRDLAAPVIRGLTLTPFTSLDSTRPLNLRGNIFQANSGRRQPGDELTRGLLQLLRPGKGEKENRRKWVKG</sequence>
<name>A0A5B7GXA7_PORTR</name>
<feature type="region of interest" description="Disordered" evidence="1">
    <location>
        <begin position="69"/>
        <end position="105"/>
    </location>
</feature>